<dbReference type="SUPFAM" id="SSF52821">
    <property type="entry name" value="Rhodanese/Cell cycle control phosphatase"/>
    <property type="match status" value="2"/>
</dbReference>
<evidence type="ECO:0000256" key="1">
    <source>
        <dbReference type="ARBA" id="ARBA00022737"/>
    </source>
</evidence>
<evidence type="ECO:0000256" key="2">
    <source>
        <dbReference type="ARBA" id="ARBA00047549"/>
    </source>
</evidence>
<dbReference type="SMART" id="SM00450">
    <property type="entry name" value="RHOD"/>
    <property type="match status" value="2"/>
</dbReference>
<accession>A0A563VM06</accession>
<dbReference type="OrthoDB" id="9770030at2"/>
<evidence type="ECO:0000256" key="3">
    <source>
        <dbReference type="RuleBase" id="RU000507"/>
    </source>
</evidence>
<dbReference type="PANTHER" id="PTHR43855">
    <property type="entry name" value="THIOSULFATE SULFURTRANSFERASE"/>
    <property type="match status" value="1"/>
</dbReference>
<dbReference type="Proteomes" id="UP000320055">
    <property type="component" value="Unassembled WGS sequence"/>
</dbReference>
<gene>
    <name evidence="5" type="ORF">H1P_150012</name>
</gene>
<dbReference type="Pfam" id="PF00581">
    <property type="entry name" value="Rhodanese"/>
    <property type="match status" value="2"/>
</dbReference>
<keyword evidence="6" id="KW-1185">Reference proteome</keyword>
<dbReference type="InterPro" id="IPR036873">
    <property type="entry name" value="Rhodanese-like_dom_sf"/>
</dbReference>
<organism evidence="5 6">
    <name type="scientific">Hyella patelloides LEGE 07179</name>
    <dbReference type="NCBI Taxonomy" id="945734"/>
    <lineage>
        <taxon>Bacteria</taxon>
        <taxon>Bacillati</taxon>
        <taxon>Cyanobacteriota</taxon>
        <taxon>Cyanophyceae</taxon>
        <taxon>Pleurocapsales</taxon>
        <taxon>Hyellaceae</taxon>
        <taxon>Hyella</taxon>
    </lineage>
</organism>
<comment type="catalytic activity">
    <reaction evidence="2">
        <text>thiosulfate + hydrogen cyanide = thiocyanate + sulfite + 2 H(+)</text>
        <dbReference type="Rhea" id="RHEA:16881"/>
        <dbReference type="ChEBI" id="CHEBI:15378"/>
        <dbReference type="ChEBI" id="CHEBI:17359"/>
        <dbReference type="ChEBI" id="CHEBI:18022"/>
        <dbReference type="ChEBI" id="CHEBI:18407"/>
        <dbReference type="ChEBI" id="CHEBI:33542"/>
        <dbReference type="EC" id="2.8.1.1"/>
    </reaction>
</comment>
<feature type="domain" description="Rhodanese" evidence="4">
    <location>
        <begin position="157"/>
        <end position="275"/>
    </location>
</feature>
<dbReference type="InterPro" id="IPR001307">
    <property type="entry name" value="Thiosulphate_STrfase_CS"/>
</dbReference>
<dbReference type="PROSITE" id="PS50206">
    <property type="entry name" value="RHODANESE_3"/>
    <property type="match status" value="2"/>
</dbReference>
<dbReference type="InterPro" id="IPR001763">
    <property type="entry name" value="Rhodanese-like_dom"/>
</dbReference>
<dbReference type="PANTHER" id="PTHR43855:SF1">
    <property type="entry name" value="THIOSULFATE SULFURTRANSFERASE"/>
    <property type="match status" value="1"/>
</dbReference>
<dbReference type="GO" id="GO:0004792">
    <property type="term" value="F:thiosulfate-cyanide sulfurtransferase activity"/>
    <property type="evidence" value="ECO:0007669"/>
    <property type="project" value="UniProtKB-EC"/>
</dbReference>
<dbReference type="EMBL" id="CAACVJ010000057">
    <property type="protein sequence ID" value="VEP12448.1"/>
    <property type="molecule type" value="Genomic_DNA"/>
</dbReference>
<dbReference type="Gene3D" id="3.40.250.10">
    <property type="entry name" value="Rhodanese-like domain"/>
    <property type="match status" value="2"/>
</dbReference>
<evidence type="ECO:0000259" key="4">
    <source>
        <dbReference type="PROSITE" id="PS50206"/>
    </source>
</evidence>
<reference evidence="5 6" key="1">
    <citation type="submission" date="2019-01" db="EMBL/GenBank/DDBJ databases">
        <authorList>
            <person name="Brito A."/>
        </authorList>
    </citation>
    <scope>NUCLEOTIDE SEQUENCE [LARGE SCALE GENOMIC DNA]</scope>
    <source>
        <strain evidence="5">1</strain>
    </source>
</reference>
<protein>
    <recommendedName>
        <fullName evidence="3">Sulfurtransferase</fullName>
    </recommendedName>
</protein>
<evidence type="ECO:0000313" key="5">
    <source>
        <dbReference type="EMBL" id="VEP12448.1"/>
    </source>
</evidence>
<proteinExistence type="predicted"/>
<dbReference type="RefSeq" id="WP_144864112.1">
    <property type="nucleotide sequence ID" value="NZ_LR213777.1"/>
</dbReference>
<dbReference type="CDD" id="cd01449">
    <property type="entry name" value="TST_Repeat_2"/>
    <property type="match status" value="1"/>
</dbReference>
<keyword evidence="3 5" id="KW-0808">Transferase</keyword>
<dbReference type="PROSITE" id="PS00683">
    <property type="entry name" value="RHODANESE_2"/>
    <property type="match status" value="1"/>
</dbReference>
<name>A0A563VM06_9CYAN</name>
<feature type="domain" description="Rhodanese" evidence="4">
    <location>
        <begin position="21"/>
        <end position="126"/>
    </location>
</feature>
<dbReference type="AlphaFoldDB" id="A0A563VM06"/>
<dbReference type="CDD" id="cd01448">
    <property type="entry name" value="TST_Repeat_1"/>
    <property type="match status" value="1"/>
</dbReference>
<dbReference type="InterPro" id="IPR051126">
    <property type="entry name" value="Thiosulfate_sulfurtransferase"/>
</dbReference>
<keyword evidence="1" id="KW-0677">Repeat</keyword>
<sequence length="276" mass="31655">MSQYAHPETLVDTQWLSEHLDDPNIRIIEMALDSQLYDDGHIPGAIFWNFTTPLLPDFRTNFDITAIEKLLGSFGISNDNIVVLVHRDTPSSGWIFWLFKVFGHADVRILNGGSQKWLEDGYPLTTEKKVVTPTDYHVNTLDESLRALSQEVQDSIEKSDRILLDVRMPQEYHGELYLLEPPKENERAGHIPGAINLYYELAHNDDGTFKTCSELQKIYQEKGITPDKTIIPYCAVGGRSGHTWFILKYLLGYPQVKNYDGSWNEWSRLPNSPIEK</sequence>
<evidence type="ECO:0000313" key="6">
    <source>
        <dbReference type="Proteomes" id="UP000320055"/>
    </source>
</evidence>